<dbReference type="GO" id="GO:0006751">
    <property type="term" value="P:glutathione catabolic process"/>
    <property type="evidence" value="ECO:0007669"/>
    <property type="project" value="UniProtKB-UniRule"/>
</dbReference>
<dbReference type="AlphaFoldDB" id="A0A432WRX0"/>
<feature type="chain" id="PRO_5019585020" description="Glutathione hydrolase proenzyme" evidence="13">
    <location>
        <begin position="27"/>
        <end position="593"/>
    </location>
</feature>
<evidence type="ECO:0000256" key="12">
    <source>
        <dbReference type="SAM" id="MobiDB-lite"/>
    </source>
</evidence>
<dbReference type="NCBIfam" id="TIGR00066">
    <property type="entry name" value="g_glut_trans"/>
    <property type="match status" value="1"/>
</dbReference>
<evidence type="ECO:0000256" key="5">
    <source>
        <dbReference type="ARBA" id="ARBA00022801"/>
    </source>
</evidence>
<evidence type="ECO:0000313" key="15">
    <source>
        <dbReference type="Proteomes" id="UP000288405"/>
    </source>
</evidence>
<dbReference type="Gene3D" id="3.60.20.40">
    <property type="match status" value="1"/>
</dbReference>
<dbReference type="InterPro" id="IPR055262">
    <property type="entry name" value="GGT_CS"/>
</dbReference>
<feature type="region of interest" description="Disordered" evidence="12">
    <location>
        <begin position="574"/>
        <end position="593"/>
    </location>
</feature>
<evidence type="ECO:0000256" key="6">
    <source>
        <dbReference type="ARBA" id="ARBA00023145"/>
    </source>
</evidence>
<dbReference type="PROSITE" id="PS00462">
    <property type="entry name" value="G_GLU_TRANSPEPTIDASE"/>
    <property type="match status" value="1"/>
</dbReference>
<evidence type="ECO:0000256" key="9">
    <source>
        <dbReference type="PIRSR" id="PIRSR600101-1"/>
    </source>
</evidence>
<feature type="binding site" evidence="10">
    <location>
        <position position="127"/>
    </location>
    <ligand>
        <name>L-glutamate</name>
        <dbReference type="ChEBI" id="CHEBI:29985"/>
    </ligand>
</feature>
<keyword evidence="11" id="KW-0317">Glutathione biosynthesis</keyword>
<comment type="catalytic activity">
    <reaction evidence="2 11">
        <text>glutathione + H2O = L-cysteinylglycine + L-glutamate</text>
        <dbReference type="Rhea" id="RHEA:28807"/>
        <dbReference type="ChEBI" id="CHEBI:15377"/>
        <dbReference type="ChEBI" id="CHEBI:29985"/>
        <dbReference type="ChEBI" id="CHEBI:57925"/>
        <dbReference type="ChEBI" id="CHEBI:61694"/>
        <dbReference type="EC" id="3.4.19.13"/>
    </reaction>
</comment>
<dbReference type="UniPathway" id="UPA00204"/>
<accession>A0A432WRX0</accession>
<comment type="pathway">
    <text evidence="11">Sulfur metabolism; glutathione metabolism.</text>
</comment>
<dbReference type="SUPFAM" id="SSF56235">
    <property type="entry name" value="N-terminal nucleophile aminohydrolases (Ntn hydrolases)"/>
    <property type="match status" value="1"/>
</dbReference>
<evidence type="ECO:0000256" key="2">
    <source>
        <dbReference type="ARBA" id="ARBA00001089"/>
    </source>
</evidence>
<evidence type="ECO:0000256" key="7">
    <source>
        <dbReference type="ARBA" id="ARBA00023315"/>
    </source>
</evidence>
<dbReference type="PANTHER" id="PTHR43199:SF1">
    <property type="entry name" value="GLUTATHIONE HYDROLASE PROENZYME"/>
    <property type="match status" value="1"/>
</dbReference>
<keyword evidence="15" id="KW-1185">Reference proteome</keyword>
<comment type="similarity">
    <text evidence="3 11">Belongs to the gamma-glutamyltransferase family.</text>
</comment>
<protein>
    <recommendedName>
        <fullName evidence="11">Glutathione hydrolase proenzyme</fullName>
        <ecNumber evidence="11">2.3.2.2</ecNumber>
        <ecNumber evidence="11">3.4.19.13</ecNumber>
    </recommendedName>
    <component>
        <recommendedName>
            <fullName evidence="11">Glutathione hydrolase large chain</fullName>
        </recommendedName>
    </component>
    <component>
        <recommendedName>
            <fullName evidence="11">Glutathione hydrolase small chain</fullName>
        </recommendedName>
    </component>
</protein>
<keyword evidence="5 11" id="KW-0378">Hydrolase</keyword>
<feature type="compositionally biased region" description="Basic and acidic residues" evidence="12">
    <location>
        <begin position="582"/>
        <end position="593"/>
    </location>
</feature>
<feature type="binding site" evidence="10">
    <location>
        <begin position="477"/>
        <end position="478"/>
    </location>
    <ligand>
        <name>L-glutamate</name>
        <dbReference type="ChEBI" id="CHEBI:29985"/>
    </ligand>
</feature>
<evidence type="ECO:0000256" key="1">
    <source>
        <dbReference type="ARBA" id="ARBA00001049"/>
    </source>
</evidence>
<dbReference type="GO" id="GO:0103068">
    <property type="term" value="F:leukotriene C4 gamma-glutamyl transferase activity"/>
    <property type="evidence" value="ECO:0007669"/>
    <property type="project" value="UniProtKB-EC"/>
</dbReference>
<dbReference type="GO" id="GO:0036374">
    <property type="term" value="F:glutathione hydrolase activity"/>
    <property type="evidence" value="ECO:0007669"/>
    <property type="project" value="UniProtKB-UniRule"/>
</dbReference>
<dbReference type="EMBL" id="PIPM01000001">
    <property type="protein sequence ID" value="RUO36417.1"/>
    <property type="molecule type" value="Genomic_DNA"/>
</dbReference>
<evidence type="ECO:0000256" key="4">
    <source>
        <dbReference type="ARBA" id="ARBA00022679"/>
    </source>
</evidence>
<dbReference type="InterPro" id="IPR043137">
    <property type="entry name" value="GGT_ssub_C"/>
</dbReference>
<evidence type="ECO:0000256" key="8">
    <source>
        <dbReference type="ARBA" id="ARBA00047417"/>
    </source>
</evidence>
<organism evidence="14 15">
    <name type="scientific">Aliidiomarina sanyensis</name>
    <dbReference type="NCBI Taxonomy" id="1249555"/>
    <lineage>
        <taxon>Bacteria</taxon>
        <taxon>Pseudomonadati</taxon>
        <taxon>Pseudomonadota</taxon>
        <taxon>Gammaproteobacteria</taxon>
        <taxon>Alteromonadales</taxon>
        <taxon>Idiomarinaceae</taxon>
        <taxon>Aliidiomarina</taxon>
    </lineage>
</organism>
<dbReference type="Gene3D" id="1.10.246.130">
    <property type="match status" value="1"/>
</dbReference>
<evidence type="ECO:0000313" key="14">
    <source>
        <dbReference type="EMBL" id="RUO36417.1"/>
    </source>
</evidence>
<dbReference type="PRINTS" id="PR01210">
    <property type="entry name" value="GGTRANSPTASE"/>
</dbReference>
<comment type="PTM">
    <text evidence="11">Cleaved by autocatalysis into a large and a small subunit.</text>
</comment>
<comment type="subunit">
    <text evidence="11">This enzyme consists of two polypeptide chains, which are synthesized in precursor form from a single polypeptide.</text>
</comment>
<feature type="signal peptide" evidence="13">
    <location>
        <begin position="1"/>
        <end position="26"/>
    </location>
</feature>
<dbReference type="PROSITE" id="PS51257">
    <property type="entry name" value="PROKAR_LIPOPROTEIN"/>
    <property type="match status" value="1"/>
</dbReference>
<dbReference type="InterPro" id="IPR029055">
    <property type="entry name" value="Ntn_hydrolases_N"/>
</dbReference>
<feature type="active site" description="Nucleophile" evidence="9">
    <location>
        <position position="413"/>
    </location>
</feature>
<keyword evidence="7 11" id="KW-0012">Acyltransferase</keyword>
<dbReference type="OrthoDB" id="5297205at2"/>
<dbReference type="RefSeq" id="WP_126775729.1">
    <property type="nucleotide sequence ID" value="NZ_PIPM01000001.1"/>
</dbReference>
<dbReference type="InterPro" id="IPR043138">
    <property type="entry name" value="GGT_lsub"/>
</dbReference>
<feature type="binding site" evidence="10">
    <location>
        <position position="500"/>
    </location>
    <ligand>
        <name>L-glutamate</name>
        <dbReference type="ChEBI" id="CHEBI:29985"/>
    </ligand>
</feature>
<dbReference type="InterPro" id="IPR000101">
    <property type="entry name" value="GGT_peptidase"/>
</dbReference>
<dbReference type="EC" id="3.4.19.13" evidence="11"/>
<dbReference type="Pfam" id="PF01019">
    <property type="entry name" value="G_glu_transpept"/>
    <property type="match status" value="1"/>
</dbReference>
<evidence type="ECO:0000256" key="10">
    <source>
        <dbReference type="PIRSR" id="PIRSR600101-2"/>
    </source>
</evidence>
<dbReference type="Proteomes" id="UP000288405">
    <property type="component" value="Unassembled WGS sequence"/>
</dbReference>
<dbReference type="InterPro" id="IPR051792">
    <property type="entry name" value="GGT_bact"/>
</dbReference>
<comment type="catalytic activity">
    <reaction evidence="8 11">
        <text>an N-terminal (5-L-glutamyl)-[peptide] + an alpha-amino acid = 5-L-glutamyl amino acid + an N-terminal L-alpha-aminoacyl-[peptide]</text>
        <dbReference type="Rhea" id="RHEA:23904"/>
        <dbReference type="Rhea" id="RHEA-COMP:9780"/>
        <dbReference type="Rhea" id="RHEA-COMP:9795"/>
        <dbReference type="ChEBI" id="CHEBI:77644"/>
        <dbReference type="ChEBI" id="CHEBI:78597"/>
        <dbReference type="ChEBI" id="CHEBI:78599"/>
        <dbReference type="ChEBI" id="CHEBI:78608"/>
        <dbReference type="EC" id="2.3.2.2"/>
    </reaction>
</comment>
<dbReference type="GO" id="GO:0006750">
    <property type="term" value="P:glutathione biosynthetic process"/>
    <property type="evidence" value="ECO:0007669"/>
    <property type="project" value="UniProtKB-KW"/>
</dbReference>
<feature type="binding site" evidence="10">
    <location>
        <position position="453"/>
    </location>
    <ligand>
        <name>L-glutamate</name>
        <dbReference type="ChEBI" id="CHEBI:29985"/>
    </ligand>
</feature>
<evidence type="ECO:0000256" key="13">
    <source>
        <dbReference type="SAM" id="SignalP"/>
    </source>
</evidence>
<dbReference type="EC" id="2.3.2.2" evidence="11"/>
<comment type="catalytic activity">
    <reaction evidence="1 11">
        <text>an S-substituted glutathione + H2O = an S-substituted L-cysteinylglycine + L-glutamate</text>
        <dbReference type="Rhea" id="RHEA:59468"/>
        <dbReference type="ChEBI" id="CHEBI:15377"/>
        <dbReference type="ChEBI" id="CHEBI:29985"/>
        <dbReference type="ChEBI" id="CHEBI:90779"/>
        <dbReference type="ChEBI" id="CHEBI:143103"/>
        <dbReference type="EC" id="3.4.19.13"/>
    </reaction>
</comment>
<gene>
    <name evidence="14" type="primary">ggt</name>
    <name evidence="14" type="ORF">CWE11_00945</name>
</gene>
<comment type="caution">
    <text evidence="14">The sequence shown here is derived from an EMBL/GenBank/DDBJ whole genome shotgun (WGS) entry which is preliminary data.</text>
</comment>
<keyword evidence="13" id="KW-0732">Signal</keyword>
<evidence type="ECO:0000256" key="3">
    <source>
        <dbReference type="ARBA" id="ARBA00009381"/>
    </source>
</evidence>
<sequence length="593" mass="63695">MQRKRYPGLSSGPSLLSKLVFGAVSALVLSACAPAPVEREAYEPEAATGWRDQQLSFAENYMVAAANPAAVEAGLAILREGGTAIDAAVAVQAMLTLVEPQSSGIGGGAFILYWDNETRALHSLDARETAPMAATPELFLDEEGNAPRWIDAVVGGRSVGTPSVVRGLEVAHQRWGQVPWNRLFEETIELAEVGFEVSPRLAELIALDFNPGLPRMPVARDYFFPNGRALQAGDIRKNPELADTLRAIAEQGADALHYGPIAEDIVRAVQESPIAPGLLSMEDLAAYQPIWRDPVCGGYRVYQICSMGPPSSGGITLLQTLALLEPFDIANLPVNGEAALHYFTQASRLAFADRNRYIADDDYVETPIDALLNPDYLTLRSALIGEEDMGHAEAGDIGHFSRADDQSLELPSTTHFSIIDQYGNAVSMTSTIEMGFGSTVMTRGFLLNNQLTDFSLVPEVDGVPVANRVEPGKRPRSSMSPVIVFDEAGDVLHVVGSPGGPRIINYVTQTVIGLLDWDLDMQAAINLPRITNLNGATSLEQGTDIEGLKPLLEGRGHQVEIRSLNSGLHGITRTAEGLEGGADPRREGSAQGH</sequence>
<keyword evidence="6 11" id="KW-0865">Zymogen</keyword>
<dbReference type="PANTHER" id="PTHR43199">
    <property type="entry name" value="GLUTATHIONE HYDROLASE"/>
    <property type="match status" value="1"/>
</dbReference>
<keyword evidence="4 11" id="KW-0808">Transferase</keyword>
<reference evidence="14 15" key="1">
    <citation type="journal article" date="2011" name="Front. Microbiol.">
        <title>Genomic signatures of strain selection and enhancement in Bacillus atrophaeus var. globigii, a historical biowarfare simulant.</title>
        <authorList>
            <person name="Gibbons H.S."/>
            <person name="Broomall S.M."/>
            <person name="McNew L.A."/>
            <person name="Daligault H."/>
            <person name="Chapman C."/>
            <person name="Bruce D."/>
            <person name="Karavis M."/>
            <person name="Krepps M."/>
            <person name="McGregor P.A."/>
            <person name="Hong C."/>
            <person name="Park K.H."/>
            <person name="Akmal A."/>
            <person name="Feldman A."/>
            <person name="Lin J.S."/>
            <person name="Chang W.E."/>
            <person name="Higgs B.W."/>
            <person name="Demirev P."/>
            <person name="Lindquist J."/>
            <person name="Liem A."/>
            <person name="Fochler E."/>
            <person name="Read T.D."/>
            <person name="Tapia R."/>
            <person name="Johnson S."/>
            <person name="Bishop-Lilly K.A."/>
            <person name="Detter C."/>
            <person name="Han C."/>
            <person name="Sozhamannan S."/>
            <person name="Rosenzweig C.N."/>
            <person name="Skowronski E.W."/>
        </authorList>
    </citation>
    <scope>NUCLEOTIDE SEQUENCE [LARGE SCALE GENOMIC DNA]</scope>
    <source>
        <strain evidence="14 15">GYP-17</strain>
    </source>
</reference>
<evidence type="ECO:0000256" key="11">
    <source>
        <dbReference type="RuleBase" id="RU368036"/>
    </source>
</evidence>
<name>A0A432WRX0_9GAMM</name>
<proteinExistence type="inferred from homology"/>